<dbReference type="AlphaFoldDB" id="A0A8J3LSH1"/>
<sequence length="105" mass="11560">MDNVAEHVKPPRVRRRKPTVWTPTQLRTFLTFIRHDRPVLPAVPARCHDRPPPGGTVRPALAGTIAALFLDDETTVVRKSVSNEDETAPSDDLRGGAFPGSGERI</sequence>
<keyword evidence="3" id="KW-1185">Reference proteome</keyword>
<accession>A0A8J3LSH1</accession>
<evidence type="ECO:0000256" key="1">
    <source>
        <dbReference type="SAM" id="MobiDB-lite"/>
    </source>
</evidence>
<reference evidence="2" key="1">
    <citation type="submission" date="2021-01" db="EMBL/GenBank/DDBJ databases">
        <title>Whole genome shotgun sequence of Planosporangium flavigriseum NBRC 105377.</title>
        <authorList>
            <person name="Komaki H."/>
            <person name="Tamura T."/>
        </authorList>
    </citation>
    <scope>NUCLEOTIDE SEQUENCE</scope>
    <source>
        <strain evidence="2">NBRC 105377</strain>
    </source>
</reference>
<feature type="region of interest" description="Disordered" evidence="1">
    <location>
        <begin position="80"/>
        <end position="105"/>
    </location>
</feature>
<dbReference type="EMBL" id="BONU01000037">
    <property type="protein sequence ID" value="GIG75808.1"/>
    <property type="molecule type" value="Genomic_DNA"/>
</dbReference>
<evidence type="ECO:0000313" key="2">
    <source>
        <dbReference type="EMBL" id="GIG75808.1"/>
    </source>
</evidence>
<dbReference type="Proteomes" id="UP000653674">
    <property type="component" value="Unassembled WGS sequence"/>
</dbReference>
<evidence type="ECO:0000313" key="3">
    <source>
        <dbReference type="Proteomes" id="UP000653674"/>
    </source>
</evidence>
<organism evidence="2 3">
    <name type="scientific">Planosporangium flavigriseum</name>
    <dbReference type="NCBI Taxonomy" id="373681"/>
    <lineage>
        <taxon>Bacteria</taxon>
        <taxon>Bacillati</taxon>
        <taxon>Actinomycetota</taxon>
        <taxon>Actinomycetes</taxon>
        <taxon>Micromonosporales</taxon>
        <taxon>Micromonosporaceae</taxon>
        <taxon>Planosporangium</taxon>
    </lineage>
</organism>
<gene>
    <name evidence="2" type="ORF">Pfl04_42120</name>
</gene>
<comment type="caution">
    <text evidence="2">The sequence shown here is derived from an EMBL/GenBank/DDBJ whole genome shotgun (WGS) entry which is preliminary data.</text>
</comment>
<name>A0A8J3LSH1_9ACTN</name>
<protein>
    <submittedName>
        <fullName evidence="2">Uncharacterized protein</fullName>
    </submittedName>
</protein>
<proteinExistence type="predicted"/>